<dbReference type="InterPro" id="IPR041698">
    <property type="entry name" value="Methyltransf_25"/>
</dbReference>
<keyword evidence="1 4" id="KW-0808">Transferase</keyword>
<organism evidence="4 5">
    <name type="scientific">Rhodococcus tukisamuensis</name>
    <dbReference type="NCBI Taxonomy" id="168276"/>
    <lineage>
        <taxon>Bacteria</taxon>
        <taxon>Bacillati</taxon>
        <taxon>Actinomycetota</taxon>
        <taxon>Actinomycetes</taxon>
        <taxon>Mycobacteriales</taxon>
        <taxon>Nocardiaceae</taxon>
        <taxon>Rhodococcus</taxon>
    </lineage>
</organism>
<dbReference type="Proteomes" id="UP000199417">
    <property type="component" value="Unassembled WGS sequence"/>
</dbReference>
<proteinExistence type="predicted"/>
<dbReference type="AlphaFoldDB" id="A0A1G6Y265"/>
<evidence type="ECO:0000256" key="1">
    <source>
        <dbReference type="ARBA" id="ARBA00022679"/>
    </source>
</evidence>
<feature type="domain" description="Methyltransferase" evidence="3">
    <location>
        <begin position="38"/>
        <end position="126"/>
    </location>
</feature>
<feature type="compositionally biased region" description="Basic and acidic residues" evidence="2">
    <location>
        <begin position="1"/>
        <end position="15"/>
    </location>
</feature>
<dbReference type="PANTHER" id="PTHR43861">
    <property type="entry name" value="TRANS-ACONITATE 2-METHYLTRANSFERASE-RELATED"/>
    <property type="match status" value="1"/>
</dbReference>
<evidence type="ECO:0000313" key="5">
    <source>
        <dbReference type="Proteomes" id="UP000199417"/>
    </source>
</evidence>
<dbReference type="InterPro" id="IPR029063">
    <property type="entry name" value="SAM-dependent_MTases_sf"/>
</dbReference>
<evidence type="ECO:0000259" key="3">
    <source>
        <dbReference type="Pfam" id="PF13649"/>
    </source>
</evidence>
<sequence>MDAGDWDARYRERPDPWGQDPAGTITQRLAGRTPGRAVDLACGDGRHARWLRRSGWTVTGVDYSAVAIEQARATDPDGGIDWQVGDVTQWTPDGPVDLVLMSFLHLPTDELAAQIARAAQWLGPDGTLLYLGHSLENYHRGVGGPPDPTILPTVADLASAAEGLRVHALEHVCRPAGDGVAVDILLEASRWGLATHR</sequence>
<dbReference type="SUPFAM" id="SSF53335">
    <property type="entry name" value="S-adenosyl-L-methionine-dependent methyltransferases"/>
    <property type="match status" value="1"/>
</dbReference>
<dbReference type="Gene3D" id="3.40.50.150">
    <property type="entry name" value="Vaccinia Virus protein VP39"/>
    <property type="match status" value="1"/>
</dbReference>
<name>A0A1G6Y265_9NOCA</name>
<reference evidence="4 5" key="1">
    <citation type="submission" date="2016-10" db="EMBL/GenBank/DDBJ databases">
        <authorList>
            <person name="de Groot N.N."/>
        </authorList>
    </citation>
    <scope>NUCLEOTIDE SEQUENCE [LARGE SCALE GENOMIC DNA]</scope>
    <source>
        <strain evidence="4 5">JCM 11308</strain>
    </source>
</reference>
<keyword evidence="5" id="KW-1185">Reference proteome</keyword>
<gene>
    <name evidence="4" type="ORF">SAMN05444580_10717</name>
</gene>
<accession>A0A1G6Y265</accession>
<dbReference type="GO" id="GO:0008168">
    <property type="term" value="F:methyltransferase activity"/>
    <property type="evidence" value="ECO:0007669"/>
    <property type="project" value="UniProtKB-KW"/>
</dbReference>
<dbReference type="Pfam" id="PF13649">
    <property type="entry name" value="Methyltransf_25"/>
    <property type="match status" value="1"/>
</dbReference>
<dbReference type="STRING" id="168276.SAMN05444580_10717"/>
<dbReference type="GO" id="GO:0032259">
    <property type="term" value="P:methylation"/>
    <property type="evidence" value="ECO:0007669"/>
    <property type="project" value="UniProtKB-KW"/>
</dbReference>
<evidence type="ECO:0000256" key="2">
    <source>
        <dbReference type="SAM" id="MobiDB-lite"/>
    </source>
</evidence>
<dbReference type="EMBL" id="FNAB01000007">
    <property type="protein sequence ID" value="SDD84489.1"/>
    <property type="molecule type" value="Genomic_DNA"/>
</dbReference>
<feature type="region of interest" description="Disordered" evidence="2">
    <location>
        <begin position="1"/>
        <end position="26"/>
    </location>
</feature>
<protein>
    <submittedName>
        <fullName evidence="4">Methyltransferase domain-containing protein</fullName>
    </submittedName>
</protein>
<keyword evidence="4" id="KW-0489">Methyltransferase</keyword>
<dbReference type="CDD" id="cd02440">
    <property type="entry name" value="AdoMet_MTases"/>
    <property type="match status" value="1"/>
</dbReference>
<evidence type="ECO:0000313" key="4">
    <source>
        <dbReference type="EMBL" id="SDD84489.1"/>
    </source>
</evidence>